<gene>
    <name evidence="1" type="ORF">UO65_5446</name>
</gene>
<dbReference type="AlphaFoldDB" id="W7IZ20"/>
<name>W7IZ20_9PSEU</name>
<accession>W7IZ20</accession>
<protein>
    <submittedName>
        <fullName evidence="1">Uncharacterized protein</fullName>
    </submittedName>
</protein>
<dbReference type="eggNOG" id="ENOG50342UG">
    <property type="taxonomic scope" value="Bacteria"/>
</dbReference>
<sequence>MKLDMSVVIEVMDAEALTRDAIAEISTTEFGGRPGRTPEQERDEYIAEVTRDLAIAVRWHADPMATIDHPGAVLVESSCGAVELDEDGVPLVKGPNFDALFEVCHCAKQGCERCEDFQVTPRTADALHNALTYQADLAYDDVLEHGDDPVDDDFWNLFDEYPRITHRQDALWRRQAARAFDDLAADLAQGHWPHPHCPAEEMALHLALRWAESALTDGIITPYQSTTEPHRDDHDWGMLLEVLVQDTDILNLFHVDIDGIEDPTSEPNQFIGMGDYRPAAWFTASTTWTAATPDAPSDADLDGTRPFFPQPPCATEECLVPAFPPTADGLAGAVPSVRCPGNMDPLTPGQRTLRAQIAAHTSSQNTEDRVARSAPARQAALDRFDKQVDPDGTLPIAERIRRAQSARRAYFRALALKSSTWVKRTQAVPTVWSS</sequence>
<evidence type="ECO:0000313" key="2">
    <source>
        <dbReference type="Proteomes" id="UP000019277"/>
    </source>
</evidence>
<evidence type="ECO:0000313" key="1">
    <source>
        <dbReference type="EMBL" id="EWC59289.1"/>
    </source>
</evidence>
<reference evidence="1 2" key="1">
    <citation type="journal article" date="2014" name="Genome Announc.">
        <title>Draft Genome Sequence of the Antitrypanosomally Active Sponge-Associated Bacterium Actinokineospora sp. Strain EG49.</title>
        <authorList>
            <person name="Harjes J."/>
            <person name="Ryu T."/>
            <person name="Abdelmohsen U.R."/>
            <person name="Moitinho-Silva L."/>
            <person name="Horn H."/>
            <person name="Ravasi T."/>
            <person name="Hentschel U."/>
        </authorList>
    </citation>
    <scope>NUCLEOTIDE SEQUENCE [LARGE SCALE GENOMIC DNA]</scope>
    <source>
        <strain evidence="1 2">EG49</strain>
    </source>
</reference>
<dbReference type="PATRIC" id="fig|909613.9.peg.5443"/>
<keyword evidence="2" id="KW-1185">Reference proteome</keyword>
<organism evidence="1 2">
    <name type="scientific">Actinokineospora spheciospongiae</name>
    <dbReference type="NCBI Taxonomy" id="909613"/>
    <lineage>
        <taxon>Bacteria</taxon>
        <taxon>Bacillati</taxon>
        <taxon>Actinomycetota</taxon>
        <taxon>Actinomycetes</taxon>
        <taxon>Pseudonocardiales</taxon>
        <taxon>Pseudonocardiaceae</taxon>
        <taxon>Actinokineospora</taxon>
    </lineage>
</organism>
<dbReference type="Proteomes" id="UP000019277">
    <property type="component" value="Unassembled WGS sequence"/>
</dbReference>
<dbReference type="EMBL" id="AYXG01000210">
    <property type="protein sequence ID" value="EWC59289.1"/>
    <property type="molecule type" value="Genomic_DNA"/>
</dbReference>
<proteinExistence type="predicted"/>
<comment type="caution">
    <text evidence="1">The sequence shown here is derived from an EMBL/GenBank/DDBJ whole genome shotgun (WGS) entry which is preliminary data.</text>
</comment>